<dbReference type="RefSeq" id="WP_343956028.1">
    <property type="nucleotide sequence ID" value="NZ_BAAAMN010000008.1"/>
</dbReference>
<organism evidence="2 3">
    <name type="scientific">Yaniella flava</name>
    <dbReference type="NCBI Taxonomy" id="287930"/>
    <lineage>
        <taxon>Bacteria</taxon>
        <taxon>Bacillati</taxon>
        <taxon>Actinomycetota</taxon>
        <taxon>Actinomycetes</taxon>
        <taxon>Micrococcales</taxon>
        <taxon>Micrococcaceae</taxon>
        <taxon>Yaniella</taxon>
    </lineage>
</organism>
<accession>A0ABP5FJY0</accession>
<proteinExistence type="predicted"/>
<evidence type="ECO:0000313" key="2">
    <source>
        <dbReference type="EMBL" id="GAA2028296.1"/>
    </source>
</evidence>
<name>A0ABP5FJY0_9MICC</name>
<keyword evidence="1" id="KW-1133">Transmembrane helix</keyword>
<sequence length="75" mass="8216">MTEKATRTKSKRTRLLKFFLGTLSALVVVALAVGGFVTWSVFRAFPDTEGVLEVAGLEQSVTVQRDEPGDPNGYR</sequence>
<keyword evidence="3" id="KW-1185">Reference proteome</keyword>
<dbReference type="EMBL" id="BAAAMN010000008">
    <property type="protein sequence ID" value="GAA2028296.1"/>
    <property type="molecule type" value="Genomic_DNA"/>
</dbReference>
<feature type="transmembrane region" description="Helical" evidence="1">
    <location>
        <begin position="20"/>
        <end position="42"/>
    </location>
</feature>
<gene>
    <name evidence="2" type="ORF">GCM10009720_05140</name>
</gene>
<evidence type="ECO:0000313" key="3">
    <source>
        <dbReference type="Proteomes" id="UP001501461"/>
    </source>
</evidence>
<reference evidence="3" key="1">
    <citation type="journal article" date="2019" name="Int. J. Syst. Evol. Microbiol.">
        <title>The Global Catalogue of Microorganisms (GCM) 10K type strain sequencing project: providing services to taxonomists for standard genome sequencing and annotation.</title>
        <authorList>
            <consortium name="The Broad Institute Genomics Platform"/>
            <consortium name="The Broad Institute Genome Sequencing Center for Infectious Disease"/>
            <person name="Wu L."/>
            <person name="Ma J."/>
        </authorList>
    </citation>
    <scope>NUCLEOTIDE SEQUENCE [LARGE SCALE GENOMIC DNA]</scope>
    <source>
        <strain evidence="3">JCM 13595</strain>
    </source>
</reference>
<protein>
    <submittedName>
        <fullName evidence="2">Uncharacterized protein</fullName>
    </submittedName>
</protein>
<keyword evidence="1" id="KW-0812">Transmembrane</keyword>
<evidence type="ECO:0000256" key="1">
    <source>
        <dbReference type="SAM" id="Phobius"/>
    </source>
</evidence>
<dbReference type="Proteomes" id="UP001501461">
    <property type="component" value="Unassembled WGS sequence"/>
</dbReference>
<keyword evidence="1" id="KW-0472">Membrane</keyword>
<comment type="caution">
    <text evidence="2">The sequence shown here is derived from an EMBL/GenBank/DDBJ whole genome shotgun (WGS) entry which is preliminary data.</text>
</comment>